<dbReference type="InterPro" id="IPR023213">
    <property type="entry name" value="CAT-like_dom_sf"/>
</dbReference>
<accession>A0A453PHI1</accession>
<dbReference type="AlphaFoldDB" id="A0A453PHI1"/>
<evidence type="ECO:0000256" key="1">
    <source>
        <dbReference type="SAM" id="SignalP"/>
    </source>
</evidence>
<feature type="signal peptide" evidence="1">
    <location>
        <begin position="1"/>
        <end position="21"/>
    </location>
</feature>
<evidence type="ECO:0000313" key="3">
    <source>
        <dbReference type="Proteomes" id="UP000015105"/>
    </source>
</evidence>
<keyword evidence="1" id="KW-0732">Signal</keyword>
<dbReference type="Pfam" id="PF02458">
    <property type="entry name" value="Transferase"/>
    <property type="match status" value="1"/>
</dbReference>
<name>A0A453PHI1_AEGTS</name>
<reference evidence="2" key="3">
    <citation type="journal article" date="2017" name="Nature">
        <title>Genome sequence of the progenitor of the wheat D genome Aegilops tauschii.</title>
        <authorList>
            <person name="Luo M.C."/>
            <person name="Gu Y.Q."/>
            <person name="Puiu D."/>
            <person name="Wang H."/>
            <person name="Twardziok S.O."/>
            <person name="Deal K.R."/>
            <person name="Huo N."/>
            <person name="Zhu T."/>
            <person name="Wang L."/>
            <person name="Wang Y."/>
            <person name="McGuire P.E."/>
            <person name="Liu S."/>
            <person name="Long H."/>
            <person name="Ramasamy R.K."/>
            <person name="Rodriguez J.C."/>
            <person name="Van S.L."/>
            <person name="Yuan L."/>
            <person name="Wang Z."/>
            <person name="Xia Z."/>
            <person name="Xiao L."/>
            <person name="Anderson O.D."/>
            <person name="Ouyang S."/>
            <person name="Liang Y."/>
            <person name="Zimin A.V."/>
            <person name="Pertea G."/>
            <person name="Qi P."/>
            <person name="Bennetzen J.L."/>
            <person name="Dai X."/>
            <person name="Dawson M.W."/>
            <person name="Muller H.G."/>
            <person name="Kugler K."/>
            <person name="Rivarola-Duarte L."/>
            <person name="Spannagl M."/>
            <person name="Mayer K.F.X."/>
            <person name="Lu F.H."/>
            <person name="Bevan M.W."/>
            <person name="Leroy P."/>
            <person name="Li P."/>
            <person name="You F.M."/>
            <person name="Sun Q."/>
            <person name="Liu Z."/>
            <person name="Lyons E."/>
            <person name="Wicker T."/>
            <person name="Salzberg S.L."/>
            <person name="Devos K.M."/>
            <person name="Dvorak J."/>
        </authorList>
    </citation>
    <scope>NUCLEOTIDE SEQUENCE [LARGE SCALE GENOMIC DNA]</scope>
    <source>
        <strain evidence="2">cv. AL8/78</strain>
    </source>
</reference>
<keyword evidence="3" id="KW-1185">Reference proteome</keyword>
<reference evidence="2" key="4">
    <citation type="submission" date="2019-03" db="UniProtKB">
        <authorList>
            <consortium name="EnsemblPlants"/>
        </authorList>
    </citation>
    <scope>IDENTIFICATION</scope>
</reference>
<dbReference type="EnsemblPlants" id="AET6Gv20733200.1">
    <property type="protein sequence ID" value="AET6Gv20733200.1"/>
    <property type="gene ID" value="AET6Gv20733200"/>
</dbReference>
<dbReference type="Gramene" id="AET6Gv20733200.1">
    <property type="protein sequence ID" value="AET6Gv20733200.1"/>
    <property type="gene ID" value="AET6Gv20733200"/>
</dbReference>
<feature type="chain" id="PRO_5019427480" evidence="1">
    <location>
        <begin position="22"/>
        <end position="184"/>
    </location>
</feature>
<dbReference type="GO" id="GO:0016747">
    <property type="term" value="F:acyltransferase activity, transferring groups other than amino-acyl groups"/>
    <property type="evidence" value="ECO:0007669"/>
    <property type="project" value="UniProtKB-ARBA"/>
</dbReference>
<reference evidence="2" key="5">
    <citation type="journal article" date="2021" name="G3 (Bethesda)">
        <title>Aegilops tauschii genome assembly Aet v5.0 features greater sequence contiguity and improved annotation.</title>
        <authorList>
            <person name="Wang L."/>
            <person name="Zhu T."/>
            <person name="Rodriguez J.C."/>
            <person name="Deal K.R."/>
            <person name="Dubcovsky J."/>
            <person name="McGuire P.E."/>
            <person name="Lux T."/>
            <person name="Spannagl M."/>
            <person name="Mayer K.F.X."/>
            <person name="Baldrich P."/>
            <person name="Meyers B.C."/>
            <person name="Huo N."/>
            <person name="Gu Y.Q."/>
            <person name="Zhou H."/>
            <person name="Devos K.M."/>
            <person name="Bennetzen J.L."/>
            <person name="Unver T."/>
            <person name="Budak H."/>
            <person name="Gulick P.J."/>
            <person name="Galiba G."/>
            <person name="Kalapos B."/>
            <person name="Nelson D.R."/>
            <person name="Li P."/>
            <person name="You F.M."/>
            <person name="Luo M.C."/>
            <person name="Dvorak J."/>
        </authorList>
    </citation>
    <scope>NUCLEOTIDE SEQUENCE [LARGE SCALE GENOMIC DNA]</scope>
    <source>
        <strain evidence="2">cv. AL8/78</strain>
    </source>
</reference>
<organism evidence="2 3">
    <name type="scientific">Aegilops tauschii subsp. strangulata</name>
    <name type="common">Goatgrass</name>
    <dbReference type="NCBI Taxonomy" id="200361"/>
    <lineage>
        <taxon>Eukaryota</taxon>
        <taxon>Viridiplantae</taxon>
        <taxon>Streptophyta</taxon>
        <taxon>Embryophyta</taxon>
        <taxon>Tracheophyta</taxon>
        <taxon>Spermatophyta</taxon>
        <taxon>Magnoliopsida</taxon>
        <taxon>Liliopsida</taxon>
        <taxon>Poales</taxon>
        <taxon>Poaceae</taxon>
        <taxon>BOP clade</taxon>
        <taxon>Pooideae</taxon>
        <taxon>Triticodae</taxon>
        <taxon>Triticeae</taxon>
        <taxon>Triticinae</taxon>
        <taxon>Aegilops</taxon>
    </lineage>
</organism>
<reference evidence="3" key="1">
    <citation type="journal article" date="2014" name="Science">
        <title>Ancient hybridizations among the ancestral genomes of bread wheat.</title>
        <authorList>
            <consortium name="International Wheat Genome Sequencing Consortium,"/>
            <person name="Marcussen T."/>
            <person name="Sandve S.R."/>
            <person name="Heier L."/>
            <person name="Spannagl M."/>
            <person name="Pfeifer M."/>
            <person name="Jakobsen K.S."/>
            <person name="Wulff B.B."/>
            <person name="Steuernagel B."/>
            <person name="Mayer K.F."/>
            <person name="Olsen O.A."/>
        </authorList>
    </citation>
    <scope>NUCLEOTIDE SEQUENCE [LARGE SCALE GENOMIC DNA]</scope>
    <source>
        <strain evidence="3">cv. AL8/78</strain>
    </source>
</reference>
<proteinExistence type="predicted"/>
<protein>
    <submittedName>
        <fullName evidence="2">Uncharacterized protein</fullName>
    </submittedName>
</protein>
<dbReference type="Gene3D" id="3.30.559.10">
    <property type="entry name" value="Chloramphenicol acetyltransferase-like domain"/>
    <property type="match status" value="1"/>
</dbReference>
<reference evidence="3" key="2">
    <citation type="journal article" date="2017" name="Nat. Plants">
        <title>The Aegilops tauschii genome reveals multiple impacts of transposons.</title>
        <authorList>
            <person name="Zhao G."/>
            <person name="Zou C."/>
            <person name="Li K."/>
            <person name="Wang K."/>
            <person name="Li T."/>
            <person name="Gao L."/>
            <person name="Zhang X."/>
            <person name="Wang H."/>
            <person name="Yang Z."/>
            <person name="Liu X."/>
            <person name="Jiang W."/>
            <person name="Mao L."/>
            <person name="Kong X."/>
            <person name="Jiao Y."/>
            <person name="Jia J."/>
        </authorList>
    </citation>
    <scope>NUCLEOTIDE SEQUENCE [LARGE SCALE GENOMIC DNA]</scope>
    <source>
        <strain evidence="3">cv. AL8/78</strain>
    </source>
</reference>
<dbReference type="Proteomes" id="UP000015105">
    <property type="component" value="Chromosome 6D"/>
</dbReference>
<evidence type="ECO:0000313" key="2">
    <source>
        <dbReference type="EnsemblPlants" id="AET6Gv20733200.1"/>
    </source>
</evidence>
<sequence>YRSICICKLIVVALVRRSVHARYSRWKSQNHLYISTKPTSIITCVEMETTGSKMLKPVYSAPHPLAGEMVPLTLFDRAAMDIFVSLILVYPAPTPSNGALVEGLRRAVAPYPHLAGRLAVDHSGRRSIHLNNHGVLVLDAEVPVDMTSVVADGCFTAATEGLYPALPPPEVISFINRTATLGTG</sequence>